<dbReference type="NCBIfam" id="TIGR00329">
    <property type="entry name" value="gcp_kae1"/>
    <property type="match status" value="1"/>
</dbReference>
<evidence type="ECO:0000256" key="5">
    <source>
        <dbReference type="ARBA" id="ARBA00023004"/>
    </source>
</evidence>
<dbReference type="PRINTS" id="PR00789">
    <property type="entry name" value="OSIALOPTASE"/>
</dbReference>
<feature type="binding site" evidence="8">
    <location>
        <begin position="140"/>
        <end position="144"/>
    </location>
    <ligand>
        <name>substrate</name>
    </ligand>
</feature>
<dbReference type="PANTHER" id="PTHR11735:SF6">
    <property type="entry name" value="TRNA N6-ADENOSINE THREONYLCARBAMOYLTRANSFERASE, MITOCHONDRIAL"/>
    <property type="match status" value="1"/>
</dbReference>
<dbReference type="RefSeq" id="WP_091818390.1">
    <property type="nucleotide sequence ID" value="NZ_CP091792.1"/>
</dbReference>
<dbReference type="InterPro" id="IPR017861">
    <property type="entry name" value="KAE1/TsaD"/>
</dbReference>
<organism evidence="11 13">
    <name type="scientific">Prevotella communis</name>
    <dbReference type="NCBI Taxonomy" id="2913614"/>
    <lineage>
        <taxon>Bacteria</taxon>
        <taxon>Pseudomonadati</taxon>
        <taxon>Bacteroidota</taxon>
        <taxon>Bacteroidia</taxon>
        <taxon>Bacteroidales</taxon>
        <taxon>Prevotellaceae</taxon>
        <taxon>Prevotella</taxon>
    </lineage>
</organism>
<feature type="binding site" evidence="8">
    <location>
        <position position="116"/>
    </location>
    <ligand>
        <name>Fe cation</name>
        <dbReference type="ChEBI" id="CHEBI:24875"/>
    </ligand>
</feature>
<dbReference type="AlphaFoldDB" id="A0A1H0IK96"/>
<dbReference type="PROSITE" id="PS01016">
    <property type="entry name" value="GLYCOPROTEASE"/>
    <property type="match status" value="1"/>
</dbReference>
<comment type="function">
    <text evidence="8">Required for the formation of a threonylcarbamoyl group on adenosine at position 37 (t(6)A37) in tRNAs that read codons beginning with adenine. Is involved in the transfer of the threonylcarbamoyl moiety of threonylcarbamoyl-AMP (TC-AMP) to the N6 group of A37, together with TsaE and TsaB. TsaD likely plays a direct catalytic role in this reaction.</text>
</comment>
<dbReference type="FunFam" id="3.30.420.40:FF:000012">
    <property type="entry name" value="tRNA N6-adenosine threonylcarbamoyltransferase"/>
    <property type="match status" value="1"/>
</dbReference>
<gene>
    <name evidence="8" type="primary">tsaD</name>
    <name evidence="11" type="ORF">SAMN04487900_11550</name>
    <name evidence="10" type="ORF">SAMN04487901_11221</name>
</gene>
<feature type="binding site" evidence="8">
    <location>
        <position position="186"/>
    </location>
    <ligand>
        <name>substrate</name>
    </ligand>
</feature>
<evidence type="ECO:0000256" key="8">
    <source>
        <dbReference type="HAMAP-Rule" id="MF_01445"/>
    </source>
</evidence>
<feature type="binding site" evidence="8">
    <location>
        <position position="112"/>
    </location>
    <ligand>
        <name>Fe cation</name>
        <dbReference type="ChEBI" id="CHEBI:24875"/>
    </ligand>
</feature>
<dbReference type="FunFam" id="3.30.420.40:FF:000040">
    <property type="entry name" value="tRNA N6-adenosine threonylcarbamoyltransferase"/>
    <property type="match status" value="1"/>
</dbReference>
<feature type="domain" description="Gcp-like" evidence="9">
    <location>
        <begin position="26"/>
        <end position="315"/>
    </location>
</feature>
<name>A0A1H0IK96_9BACT</name>
<protein>
    <recommendedName>
        <fullName evidence="8">tRNA N6-adenosine threonylcarbamoyltransferase</fullName>
        <ecNumber evidence="8">2.3.1.234</ecNumber>
    </recommendedName>
    <alternativeName>
        <fullName evidence="8">N6-L-threonylcarbamoyladenine synthase</fullName>
        <shortName evidence="8">t(6)A synthase</shortName>
    </alternativeName>
    <alternativeName>
        <fullName evidence="8">t(6)A37 threonylcarbamoyladenosine biosynthesis protein TsaD</fullName>
    </alternativeName>
    <alternativeName>
        <fullName evidence="8">tRNA threonylcarbamoyladenosine biosynthesis protein TsaD</fullName>
    </alternativeName>
</protein>
<feature type="binding site" evidence="8">
    <location>
        <position position="309"/>
    </location>
    <ligand>
        <name>Fe cation</name>
        <dbReference type="ChEBI" id="CHEBI:24875"/>
    </ligand>
</feature>
<dbReference type="EMBL" id="FNIW01000015">
    <property type="protein sequence ID" value="SDO31894.1"/>
    <property type="molecule type" value="Genomic_DNA"/>
</dbReference>
<evidence type="ECO:0000259" key="9">
    <source>
        <dbReference type="Pfam" id="PF00814"/>
    </source>
</evidence>
<dbReference type="GO" id="GO:0005506">
    <property type="term" value="F:iron ion binding"/>
    <property type="evidence" value="ECO:0007669"/>
    <property type="project" value="UniProtKB-UniRule"/>
</dbReference>
<dbReference type="GO" id="GO:0005737">
    <property type="term" value="C:cytoplasm"/>
    <property type="evidence" value="ECO:0007669"/>
    <property type="project" value="UniProtKB-SubCell"/>
</dbReference>
<dbReference type="STRING" id="645274.SAMN04487901_11221"/>
<dbReference type="NCBIfam" id="TIGR03723">
    <property type="entry name" value="T6A_TsaD_YgjD"/>
    <property type="match status" value="1"/>
</dbReference>
<keyword evidence="3 8" id="KW-0819">tRNA processing</keyword>
<keyword evidence="1 8" id="KW-0963">Cytoplasm</keyword>
<dbReference type="PANTHER" id="PTHR11735">
    <property type="entry name" value="TRNA N6-ADENOSINE THREONYLCARBAMOYLTRANSFERASE"/>
    <property type="match status" value="1"/>
</dbReference>
<evidence type="ECO:0000256" key="3">
    <source>
        <dbReference type="ARBA" id="ARBA00022694"/>
    </source>
</evidence>
<dbReference type="InterPro" id="IPR043129">
    <property type="entry name" value="ATPase_NBD"/>
</dbReference>
<accession>A0A1H0IK96</accession>
<proteinExistence type="inferred from homology"/>
<dbReference type="OrthoDB" id="9806197at2"/>
<evidence type="ECO:0000313" key="10">
    <source>
        <dbReference type="EMBL" id="SDG89648.1"/>
    </source>
</evidence>
<dbReference type="Proteomes" id="UP000199134">
    <property type="component" value="Unassembled WGS sequence"/>
</dbReference>
<keyword evidence="4 8" id="KW-0479">Metal-binding</keyword>
<keyword evidence="6 8" id="KW-0012">Acyltransferase</keyword>
<keyword evidence="5 8" id="KW-0408">Iron</keyword>
<dbReference type="SUPFAM" id="SSF53067">
    <property type="entry name" value="Actin-like ATPase domain"/>
    <property type="match status" value="2"/>
</dbReference>
<feature type="binding site" evidence="8">
    <location>
        <position position="281"/>
    </location>
    <ligand>
        <name>substrate</name>
    </ligand>
</feature>
<dbReference type="CDD" id="cd24133">
    <property type="entry name" value="ASKHA_NBD_TsaD_bac"/>
    <property type="match status" value="1"/>
</dbReference>
<dbReference type="InterPro" id="IPR017860">
    <property type="entry name" value="Peptidase_M22_CS"/>
</dbReference>
<evidence type="ECO:0000256" key="7">
    <source>
        <dbReference type="ARBA" id="ARBA00048117"/>
    </source>
</evidence>
<sequence length="341" mass="37069">MSDIYILGIESSCDDTSAAVLKNGVLLSNVTASQAVHEAYGGVVPELASRAHQQNVVPVVDQAIKKAGITKEQLTAVAFTRGPGLMGSLLVGVSFAKGFARSLGIPLIDVNHLQGHVMAHFIKESEDDQHCPPLPFICLLVSGGNSQIVLVRAYNDMEVLGQTIDDAAGEAIDKCSKVMGLGYPGGPIIDRLARQGNPKAYQFSEPQIPGFDYSFSGLKTSFLYNLRKWVEEDPDFVEHHKEDLAASLEWTIVDILMKKLRLAVKQTGIKHVAVAGGVSANNGLRNAFQDHARRYGWTIYIPKFSYTTDNAAMIGIVGHYKYLDGEFCPIDAPAFSKVTFK</sequence>
<evidence type="ECO:0000256" key="1">
    <source>
        <dbReference type="ARBA" id="ARBA00022490"/>
    </source>
</evidence>
<comment type="catalytic activity">
    <reaction evidence="7 8">
        <text>L-threonylcarbamoyladenylate + adenosine(37) in tRNA = N(6)-L-threonylcarbamoyladenosine(37) in tRNA + AMP + H(+)</text>
        <dbReference type="Rhea" id="RHEA:37059"/>
        <dbReference type="Rhea" id="RHEA-COMP:10162"/>
        <dbReference type="Rhea" id="RHEA-COMP:10163"/>
        <dbReference type="ChEBI" id="CHEBI:15378"/>
        <dbReference type="ChEBI" id="CHEBI:73682"/>
        <dbReference type="ChEBI" id="CHEBI:74411"/>
        <dbReference type="ChEBI" id="CHEBI:74418"/>
        <dbReference type="ChEBI" id="CHEBI:456215"/>
        <dbReference type="EC" id="2.3.1.234"/>
    </reaction>
</comment>
<dbReference type="InterPro" id="IPR000905">
    <property type="entry name" value="Gcp-like_dom"/>
</dbReference>
<dbReference type="Gene3D" id="3.30.420.40">
    <property type="match status" value="2"/>
</dbReference>
<feature type="binding site" evidence="8">
    <location>
        <position position="173"/>
    </location>
    <ligand>
        <name>substrate</name>
    </ligand>
</feature>
<dbReference type="InterPro" id="IPR022450">
    <property type="entry name" value="TsaD"/>
</dbReference>
<evidence type="ECO:0000313" key="12">
    <source>
        <dbReference type="Proteomes" id="UP000198779"/>
    </source>
</evidence>
<comment type="subcellular location">
    <subcellularLocation>
        <location evidence="8">Cytoplasm</location>
    </subcellularLocation>
</comment>
<dbReference type="HAMAP" id="MF_01445">
    <property type="entry name" value="TsaD"/>
    <property type="match status" value="1"/>
</dbReference>
<dbReference type="EMBL" id="FNCQ01000012">
    <property type="protein sequence ID" value="SDG89648.1"/>
    <property type="molecule type" value="Genomic_DNA"/>
</dbReference>
<feature type="binding site" evidence="8">
    <location>
        <position position="190"/>
    </location>
    <ligand>
        <name>substrate</name>
    </ligand>
</feature>
<reference evidence="10 13" key="1">
    <citation type="submission" date="2016-10" db="EMBL/GenBank/DDBJ databases">
        <authorList>
            <person name="de Groot N.N."/>
        </authorList>
    </citation>
    <scope>NUCLEOTIDE SEQUENCE [LARGE SCALE GENOMIC DNA]</scope>
    <source>
        <strain evidence="13">BP1-145</strain>
        <strain evidence="10">BP1-148</strain>
    </source>
</reference>
<reference evidence="11 12" key="2">
    <citation type="submission" date="2016-10" db="EMBL/GenBank/DDBJ databases">
        <authorList>
            <person name="Varghese N."/>
            <person name="Submissions S."/>
        </authorList>
    </citation>
    <scope>NUCLEOTIDE SEQUENCE</scope>
    <source>
        <strain evidence="11">BP1-145</strain>
        <strain evidence="12">BP1-148</strain>
    </source>
</reference>
<accession>A0A1G7XZN9</accession>
<evidence type="ECO:0000256" key="2">
    <source>
        <dbReference type="ARBA" id="ARBA00022679"/>
    </source>
</evidence>
<dbReference type="GO" id="GO:0002949">
    <property type="term" value="P:tRNA threonylcarbamoyladenosine modification"/>
    <property type="evidence" value="ECO:0007669"/>
    <property type="project" value="UniProtKB-UniRule"/>
</dbReference>
<dbReference type="Proteomes" id="UP000198779">
    <property type="component" value="Unassembled WGS sequence"/>
</dbReference>
<evidence type="ECO:0000313" key="11">
    <source>
        <dbReference type="EMBL" id="SDO31894.1"/>
    </source>
</evidence>
<comment type="similarity">
    <text evidence="8">Belongs to the KAE1 / TsaD family.</text>
</comment>
<dbReference type="GO" id="GO:0061711">
    <property type="term" value="F:tRNA N(6)-L-threonylcarbamoyladenine synthase activity"/>
    <property type="evidence" value="ECO:0007669"/>
    <property type="project" value="UniProtKB-EC"/>
</dbReference>
<evidence type="ECO:0000256" key="6">
    <source>
        <dbReference type="ARBA" id="ARBA00023315"/>
    </source>
</evidence>
<comment type="cofactor">
    <cofactor evidence="8">
        <name>Fe(2+)</name>
        <dbReference type="ChEBI" id="CHEBI:29033"/>
    </cofactor>
    <text evidence="8">Binds 1 Fe(2+) ion per subunit.</text>
</comment>
<evidence type="ECO:0000313" key="13">
    <source>
        <dbReference type="Proteomes" id="UP000199134"/>
    </source>
</evidence>
<keyword evidence="2 8" id="KW-0808">Transferase</keyword>
<dbReference type="Pfam" id="PF00814">
    <property type="entry name" value="TsaD"/>
    <property type="match status" value="1"/>
</dbReference>
<keyword evidence="12" id="KW-1185">Reference proteome</keyword>
<dbReference type="EC" id="2.3.1.234" evidence="8"/>
<evidence type="ECO:0000256" key="4">
    <source>
        <dbReference type="ARBA" id="ARBA00022723"/>
    </source>
</evidence>